<keyword evidence="4 13" id="KW-0547">Nucleotide-binding</keyword>
<dbReference type="PROSITE" id="PS51199">
    <property type="entry name" value="SF4_HELICASE"/>
    <property type="match status" value="1"/>
</dbReference>
<dbReference type="FunFam" id="1.10.860.10:FF:000001">
    <property type="entry name" value="Replicative DNA helicase"/>
    <property type="match status" value="1"/>
</dbReference>
<evidence type="ECO:0000256" key="4">
    <source>
        <dbReference type="ARBA" id="ARBA00022741"/>
    </source>
</evidence>
<dbReference type="GO" id="GO:0005524">
    <property type="term" value="F:ATP binding"/>
    <property type="evidence" value="ECO:0007669"/>
    <property type="project" value="UniProtKB-UniRule"/>
</dbReference>
<dbReference type="SUPFAM" id="SSF48024">
    <property type="entry name" value="N-terminal domain of DnaB helicase"/>
    <property type="match status" value="1"/>
</dbReference>
<evidence type="ECO:0000256" key="13">
    <source>
        <dbReference type="RuleBase" id="RU362085"/>
    </source>
</evidence>
<comment type="function">
    <text evidence="10 13">The main replicative DNA helicase, it participates in initiation and elongation during chromosome replication. Travels ahead of the DNA replisome, separating dsDNA into templates for DNA synthesis. A processive ATP-dependent 5'-3' DNA helicase it has DNA-dependent ATPase activity.</text>
</comment>
<evidence type="ECO:0000256" key="2">
    <source>
        <dbReference type="ARBA" id="ARBA00022515"/>
    </source>
</evidence>
<dbReference type="GO" id="GO:1990077">
    <property type="term" value="C:primosome complex"/>
    <property type="evidence" value="ECO:0007669"/>
    <property type="project" value="UniProtKB-UniRule"/>
</dbReference>
<evidence type="ECO:0000313" key="15">
    <source>
        <dbReference type="EMBL" id="QPJ63863.1"/>
    </source>
</evidence>
<keyword evidence="6 13" id="KW-0347">Helicase</keyword>
<dbReference type="GO" id="GO:0043139">
    <property type="term" value="F:5'-3' DNA helicase activity"/>
    <property type="evidence" value="ECO:0007669"/>
    <property type="project" value="UniProtKB-EC"/>
</dbReference>
<comment type="catalytic activity">
    <reaction evidence="11 13">
        <text>ATP + H2O = ADP + phosphate + H(+)</text>
        <dbReference type="Rhea" id="RHEA:13065"/>
        <dbReference type="ChEBI" id="CHEBI:15377"/>
        <dbReference type="ChEBI" id="CHEBI:15378"/>
        <dbReference type="ChEBI" id="CHEBI:30616"/>
        <dbReference type="ChEBI" id="CHEBI:43474"/>
        <dbReference type="ChEBI" id="CHEBI:456216"/>
        <dbReference type="EC" id="5.6.2.3"/>
    </reaction>
</comment>
<evidence type="ECO:0000256" key="11">
    <source>
        <dbReference type="ARBA" id="ARBA00048954"/>
    </source>
</evidence>
<dbReference type="KEGG" id="nli:G3M70_17180"/>
<dbReference type="Proteomes" id="UP000594688">
    <property type="component" value="Chromosome"/>
</dbReference>
<evidence type="ECO:0000256" key="6">
    <source>
        <dbReference type="ARBA" id="ARBA00022806"/>
    </source>
</evidence>
<dbReference type="GO" id="GO:0016787">
    <property type="term" value="F:hydrolase activity"/>
    <property type="evidence" value="ECO:0007669"/>
    <property type="project" value="UniProtKB-KW"/>
</dbReference>
<evidence type="ECO:0000256" key="9">
    <source>
        <dbReference type="ARBA" id="ARBA00023235"/>
    </source>
</evidence>
<organism evidence="15 16">
    <name type="scientific">Candidatus Nitronauta litoralis</name>
    <dbReference type="NCBI Taxonomy" id="2705533"/>
    <lineage>
        <taxon>Bacteria</taxon>
        <taxon>Pseudomonadati</taxon>
        <taxon>Nitrospinota/Tectimicrobiota group</taxon>
        <taxon>Nitrospinota</taxon>
        <taxon>Nitrospinia</taxon>
        <taxon>Nitrospinales</taxon>
        <taxon>Nitrospinaceae</taxon>
        <taxon>Candidatus Nitronauta</taxon>
    </lineage>
</organism>
<dbReference type="AlphaFoldDB" id="A0A7T0BZM0"/>
<evidence type="ECO:0000256" key="1">
    <source>
        <dbReference type="ARBA" id="ARBA00008428"/>
    </source>
</evidence>
<keyword evidence="5 13" id="KW-0378">Hydrolase</keyword>
<dbReference type="InterPro" id="IPR007693">
    <property type="entry name" value="DNA_helicase_DnaB-like_N"/>
</dbReference>
<evidence type="ECO:0000256" key="12">
    <source>
        <dbReference type="NCBIfam" id="TIGR00665"/>
    </source>
</evidence>
<dbReference type="SUPFAM" id="SSF52540">
    <property type="entry name" value="P-loop containing nucleoside triphosphate hydrolases"/>
    <property type="match status" value="1"/>
</dbReference>
<dbReference type="InterPro" id="IPR036185">
    <property type="entry name" value="DNA_heli_DnaB-like_N_sf"/>
</dbReference>
<evidence type="ECO:0000259" key="14">
    <source>
        <dbReference type="PROSITE" id="PS51199"/>
    </source>
</evidence>
<dbReference type="Gene3D" id="1.10.860.10">
    <property type="entry name" value="DNAb Helicase, Chain A"/>
    <property type="match status" value="1"/>
</dbReference>
<dbReference type="PANTHER" id="PTHR30153:SF2">
    <property type="entry name" value="REPLICATIVE DNA HELICASE"/>
    <property type="match status" value="1"/>
</dbReference>
<keyword evidence="3 13" id="KW-0235">DNA replication</keyword>
<dbReference type="GO" id="GO:0003677">
    <property type="term" value="F:DNA binding"/>
    <property type="evidence" value="ECO:0007669"/>
    <property type="project" value="UniProtKB-UniRule"/>
</dbReference>
<dbReference type="InterPro" id="IPR027417">
    <property type="entry name" value="P-loop_NTPase"/>
</dbReference>
<dbReference type="Gene3D" id="3.40.50.300">
    <property type="entry name" value="P-loop containing nucleotide triphosphate hydrolases"/>
    <property type="match status" value="1"/>
</dbReference>
<dbReference type="FunFam" id="3.40.50.300:FF:000076">
    <property type="entry name" value="Replicative DNA helicase"/>
    <property type="match status" value="1"/>
</dbReference>
<dbReference type="EMBL" id="CP048685">
    <property type="protein sequence ID" value="QPJ63863.1"/>
    <property type="molecule type" value="Genomic_DNA"/>
</dbReference>
<dbReference type="NCBIfam" id="NF004384">
    <property type="entry name" value="PRK05748.1"/>
    <property type="match status" value="1"/>
</dbReference>
<dbReference type="EC" id="5.6.2.3" evidence="12 13"/>
<evidence type="ECO:0000256" key="7">
    <source>
        <dbReference type="ARBA" id="ARBA00022840"/>
    </source>
</evidence>
<keyword evidence="7 13" id="KW-0067">ATP-binding</keyword>
<evidence type="ECO:0000256" key="8">
    <source>
        <dbReference type="ARBA" id="ARBA00023125"/>
    </source>
</evidence>
<evidence type="ECO:0000256" key="10">
    <source>
        <dbReference type="ARBA" id="ARBA00044932"/>
    </source>
</evidence>
<dbReference type="InterPro" id="IPR003593">
    <property type="entry name" value="AAA+_ATPase"/>
</dbReference>
<dbReference type="GO" id="GO:0005829">
    <property type="term" value="C:cytosol"/>
    <property type="evidence" value="ECO:0007669"/>
    <property type="project" value="TreeGrafter"/>
</dbReference>
<proteinExistence type="inferred from homology"/>
<dbReference type="InterPro" id="IPR007692">
    <property type="entry name" value="DNA_helicase_DnaB"/>
</dbReference>
<evidence type="ECO:0000256" key="3">
    <source>
        <dbReference type="ARBA" id="ARBA00022705"/>
    </source>
</evidence>
<dbReference type="Pfam" id="PF03796">
    <property type="entry name" value="DnaB_C"/>
    <property type="match status" value="1"/>
</dbReference>
<evidence type="ECO:0000313" key="16">
    <source>
        <dbReference type="Proteomes" id="UP000594688"/>
    </source>
</evidence>
<dbReference type="Pfam" id="PF00772">
    <property type="entry name" value="DnaB"/>
    <property type="match status" value="1"/>
</dbReference>
<accession>A0A7T0BZM0</accession>
<evidence type="ECO:0000256" key="5">
    <source>
        <dbReference type="ARBA" id="ARBA00022801"/>
    </source>
</evidence>
<comment type="similarity">
    <text evidence="1 13">Belongs to the helicase family. DnaB subfamily.</text>
</comment>
<keyword evidence="2 13" id="KW-0639">Primosome</keyword>
<gene>
    <name evidence="15" type="primary">dnaB</name>
    <name evidence="15" type="ORF">G3M70_17180</name>
</gene>
<dbReference type="CDD" id="cd00984">
    <property type="entry name" value="DnaB_C"/>
    <property type="match status" value="1"/>
</dbReference>
<dbReference type="GO" id="GO:0006269">
    <property type="term" value="P:DNA replication, synthesis of primer"/>
    <property type="evidence" value="ECO:0007669"/>
    <property type="project" value="UniProtKB-UniRule"/>
</dbReference>
<dbReference type="SMART" id="SM00382">
    <property type="entry name" value="AAA"/>
    <property type="match status" value="1"/>
</dbReference>
<keyword evidence="9" id="KW-0413">Isomerase</keyword>
<keyword evidence="8 13" id="KW-0238">DNA-binding</keyword>
<dbReference type="GO" id="GO:0042802">
    <property type="term" value="F:identical protein binding"/>
    <property type="evidence" value="ECO:0007669"/>
    <property type="project" value="UniProtKB-ARBA"/>
</dbReference>
<feature type="domain" description="SF4 helicase" evidence="14">
    <location>
        <begin position="176"/>
        <end position="441"/>
    </location>
</feature>
<sequence>MSLRKLPPYLEEAEQYVLGACLFSPDGISRTLEILEEGDFYKTSHRKIFACMCRLFEAAQPIDVLTLAETLRKENELDDIGGLDYLDFLEGLVPTSAAIAHHAKIVREKRILRDLIETATEIVTNSYDDSEEAETILDRAEQAIFQISERKSKRNFFSLKEIVKSNFDAIEKLFENPGTVTGLESGFKDLDQLTSGFQPSDLIIVAGRPSMGKTSFALDMARFIATRRGKTVGLFSLEMSKEQIGLRLLCSEARMSSVKLRTGFIPSSSWPDLTAAAGRLSEAPLFIDDSADLSTLDLRARARRLMAEHNLGIIVIDYLQLMHGRSGTESRQLEISEISRGIKGLAKELNIPIIALSQLSRGVESRTDKRPLLSDLRESGSIEQDADVVMFIYRDEVYNPESPDVGVAEILIRKQRNGPIGDVRLAFQKESTRFDNLSHFEQAAPEFQENAVPPTI</sequence>
<protein>
    <recommendedName>
        <fullName evidence="12 13">Replicative DNA helicase</fullName>
        <ecNumber evidence="12 13">5.6.2.3</ecNumber>
    </recommendedName>
</protein>
<reference evidence="15 16" key="1">
    <citation type="submission" date="2020-02" db="EMBL/GenBank/DDBJ databases">
        <title>Genomic and physiological characterization of two novel Nitrospinaceae genera.</title>
        <authorList>
            <person name="Mueller A.J."/>
            <person name="Jung M.-Y."/>
            <person name="Strachan C.R."/>
            <person name="Herbold C.W."/>
            <person name="Kirkegaard R.H."/>
            <person name="Daims H."/>
        </authorList>
    </citation>
    <scope>NUCLEOTIDE SEQUENCE [LARGE SCALE GENOMIC DNA]</scope>
    <source>
        <strain evidence="15">EB</strain>
    </source>
</reference>
<dbReference type="InterPro" id="IPR016136">
    <property type="entry name" value="DNA_helicase_N/primase_C"/>
</dbReference>
<dbReference type="PANTHER" id="PTHR30153">
    <property type="entry name" value="REPLICATIVE DNA HELICASE DNAB"/>
    <property type="match status" value="1"/>
</dbReference>
<dbReference type="InterPro" id="IPR007694">
    <property type="entry name" value="DNA_helicase_DnaB-like_C"/>
</dbReference>
<dbReference type="NCBIfam" id="TIGR00665">
    <property type="entry name" value="DnaB"/>
    <property type="match status" value="1"/>
</dbReference>
<name>A0A7T0BZM0_9BACT</name>